<protein>
    <submittedName>
        <fullName evidence="7">Fructose dehydrogenase large subunit</fullName>
        <ecNumber evidence="7">1.1.99.11</ecNumber>
    </submittedName>
</protein>
<evidence type="ECO:0000256" key="4">
    <source>
        <dbReference type="ARBA" id="ARBA00022827"/>
    </source>
</evidence>
<evidence type="ECO:0000313" key="7">
    <source>
        <dbReference type="EMBL" id="SPJ30818.1"/>
    </source>
</evidence>
<dbReference type="EMBL" id="ONZG01000013">
    <property type="protein sequence ID" value="SPJ30818.1"/>
    <property type="molecule type" value="Genomic_DNA"/>
</dbReference>
<dbReference type="OrthoDB" id="9798604at2"/>
<name>A0A2R8CEV2_9RHOB</name>
<proteinExistence type="inferred from homology"/>
<dbReference type="SUPFAM" id="SSF51905">
    <property type="entry name" value="FAD/NAD(P)-binding domain"/>
    <property type="match status" value="1"/>
</dbReference>
<gene>
    <name evidence="7" type="primary">fdhL_1</name>
    <name evidence="7" type="ORF">TRM7615_04353</name>
</gene>
<dbReference type="GO" id="GO:0016614">
    <property type="term" value="F:oxidoreductase activity, acting on CH-OH group of donors"/>
    <property type="evidence" value="ECO:0007669"/>
    <property type="project" value="InterPro"/>
</dbReference>
<dbReference type="InterPro" id="IPR036188">
    <property type="entry name" value="FAD/NAD-bd_sf"/>
</dbReference>
<dbReference type="Gene3D" id="3.50.50.60">
    <property type="entry name" value="FAD/NAD(P)-binding domain"/>
    <property type="match status" value="3"/>
</dbReference>
<keyword evidence="3" id="KW-0285">Flavoprotein</keyword>
<dbReference type="AlphaFoldDB" id="A0A2R8CEV2"/>
<evidence type="ECO:0000256" key="3">
    <source>
        <dbReference type="ARBA" id="ARBA00022630"/>
    </source>
</evidence>
<dbReference type="PANTHER" id="PTHR42784">
    <property type="entry name" value="PYRANOSE 2-OXIDASE"/>
    <property type="match status" value="1"/>
</dbReference>
<dbReference type="InterPro" id="IPR007867">
    <property type="entry name" value="GMC_OxRtase_C"/>
</dbReference>
<evidence type="ECO:0000313" key="8">
    <source>
        <dbReference type="Proteomes" id="UP000244898"/>
    </source>
</evidence>
<dbReference type="EC" id="1.1.99.11" evidence="7"/>
<dbReference type="PANTHER" id="PTHR42784:SF1">
    <property type="entry name" value="PYRANOSE 2-OXIDASE"/>
    <property type="match status" value="1"/>
</dbReference>
<evidence type="ECO:0000256" key="1">
    <source>
        <dbReference type="ARBA" id="ARBA00001974"/>
    </source>
</evidence>
<keyword evidence="5 7" id="KW-0560">Oxidoreductase</keyword>
<reference evidence="8" key="1">
    <citation type="submission" date="2018-03" db="EMBL/GenBank/DDBJ databases">
        <authorList>
            <person name="Rodrigo-Torres L."/>
            <person name="Arahal R. D."/>
            <person name="Lucena T."/>
        </authorList>
    </citation>
    <scope>NUCLEOTIDE SEQUENCE [LARGE SCALE GENOMIC DNA]</scope>
    <source>
        <strain evidence="8">CECT 7615</strain>
    </source>
</reference>
<keyword evidence="4" id="KW-0274">FAD</keyword>
<comment type="cofactor">
    <cofactor evidence="1">
        <name>FAD</name>
        <dbReference type="ChEBI" id="CHEBI:57692"/>
    </cofactor>
</comment>
<organism evidence="7 8">
    <name type="scientific">Falsiruegeria mediterranea M17</name>
    <dbReference type="NCBI Taxonomy" id="1200281"/>
    <lineage>
        <taxon>Bacteria</taxon>
        <taxon>Pseudomonadati</taxon>
        <taxon>Pseudomonadota</taxon>
        <taxon>Alphaproteobacteria</taxon>
        <taxon>Rhodobacterales</taxon>
        <taxon>Roseobacteraceae</taxon>
        <taxon>Falsiruegeria</taxon>
    </lineage>
</organism>
<accession>A0A2R8CEV2</accession>
<dbReference type="InterPro" id="IPR051473">
    <property type="entry name" value="P2Ox-like"/>
</dbReference>
<dbReference type="Pfam" id="PF05199">
    <property type="entry name" value="GMC_oxred_C"/>
    <property type="match status" value="1"/>
</dbReference>
<feature type="domain" description="Glucose-methanol-choline oxidoreductase C-terminal" evidence="6">
    <location>
        <begin position="334"/>
        <end position="462"/>
    </location>
</feature>
<comment type="similarity">
    <text evidence="2">Belongs to the GMC oxidoreductase family.</text>
</comment>
<evidence type="ECO:0000256" key="2">
    <source>
        <dbReference type="ARBA" id="ARBA00010790"/>
    </source>
</evidence>
<dbReference type="Proteomes" id="UP000244898">
    <property type="component" value="Unassembled WGS sequence"/>
</dbReference>
<evidence type="ECO:0000256" key="5">
    <source>
        <dbReference type="ARBA" id="ARBA00023002"/>
    </source>
</evidence>
<keyword evidence="8" id="KW-1185">Reference proteome</keyword>
<evidence type="ECO:0000259" key="6">
    <source>
        <dbReference type="Pfam" id="PF05199"/>
    </source>
</evidence>
<dbReference type="RefSeq" id="WP_108791651.1">
    <property type="nucleotide sequence ID" value="NZ_ONZG01000013.1"/>
</dbReference>
<sequence length="473" mass="53231">MLYDFAKGPIVSDDPYDVCILGAGAAGITLAVRLGRAGKRVALCEGGGLDYEDESQEIYAGSTFGDPYFDLDIARLRYFGGSTNHWGGYCRSFEATDFNRGHMGDDFRWPITYDELLAYRPEACEIVEIDPDYQDHVVDEQLGLRQVDFKYSPPVVFSEKFHDEIENSKNIDLFLNANFVDLVGAYRRVRSVKLRNYADQELEIRSDAVVFAMGGIDNSRQLLWMERKHGAALFDRDLPIGRYWMEHPHFTIGEALIKSWDQANLYFALTEKMQRTLGILGCGVVVEEQGDSTTKRLVKDLLCVAPGVGAWAADLAGKKLICSYKFHAAWEQAPNRDNRVALSERDADRFGVPLSELHWNKAPIDRETMLASTQQFNAYILRENLGRLQLRDWVYQGDEYPDDDVLAGYHHMGGTRMSHTPRYGVVDGNCKVFGSENLYMAGSSLYTTSGYNNPTLAIVQFALRLADHLGAGV</sequence>